<reference evidence="2" key="1">
    <citation type="submission" date="2019-08" db="EMBL/GenBank/DDBJ databases">
        <authorList>
            <person name="Kucharzyk K."/>
            <person name="Murdoch R.W."/>
            <person name="Higgins S."/>
            <person name="Loffler F."/>
        </authorList>
    </citation>
    <scope>NUCLEOTIDE SEQUENCE</scope>
</reference>
<protein>
    <submittedName>
        <fullName evidence="2">Uncharacterized protein</fullName>
    </submittedName>
</protein>
<gene>
    <name evidence="2" type="ORF">SDC9_118908</name>
</gene>
<sequence length="101" mass="10963">MLVVEKHDGEDFVRLRDQFQAQVVAHGGGTAQRRTGLEHAVLQQGDGLLDDPVFVLGGDQGERLRAGVGDGKRHGEPPMDEIGGRLPQEGKPSGGRWGWNR</sequence>
<name>A0A645C281_9ZZZZ</name>
<evidence type="ECO:0000313" key="2">
    <source>
        <dbReference type="EMBL" id="MPM71936.1"/>
    </source>
</evidence>
<organism evidence="2">
    <name type="scientific">bioreactor metagenome</name>
    <dbReference type="NCBI Taxonomy" id="1076179"/>
    <lineage>
        <taxon>unclassified sequences</taxon>
        <taxon>metagenomes</taxon>
        <taxon>ecological metagenomes</taxon>
    </lineage>
</organism>
<accession>A0A645C281</accession>
<evidence type="ECO:0000256" key="1">
    <source>
        <dbReference type="SAM" id="MobiDB-lite"/>
    </source>
</evidence>
<dbReference type="AlphaFoldDB" id="A0A645C281"/>
<feature type="region of interest" description="Disordered" evidence="1">
    <location>
        <begin position="62"/>
        <end position="101"/>
    </location>
</feature>
<dbReference type="EMBL" id="VSSQ01024426">
    <property type="protein sequence ID" value="MPM71936.1"/>
    <property type="molecule type" value="Genomic_DNA"/>
</dbReference>
<feature type="compositionally biased region" description="Gly residues" evidence="1">
    <location>
        <begin position="92"/>
        <end position="101"/>
    </location>
</feature>
<feature type="compositionally biased region" description="Basic and acidic residues" evidence="1">
    <location>
        <begin position="62"/>
        <end position="77"/>
    </location>
</feature>
<comment type="caution">
    <text evidence="2">The sequence shown here is derived from an EMBL/GenBank/DDBJ whole genome shotgun (WGS) entry which is preliminary data.</text>
</comment>
<proteinExistence type="predicted"/>